<keyword evidence="1" id="KW-0812">Transmembrane</keyword>
<keyword evidence="1" id="KW-0472">Membrane</keyword>
<organism evidence="2">
    <name type="scientific">uncultured Solirubrobacteraceae bacterium</name>
    <dbReference type="NCBI Taxonomy" id="1162706"/>
    <lineage>
        <taxon>Bacteria</taxon>
        <taxon>Bacillati</taxon>
        <taxon>Actinomycetota</taxon>
        <taxon>Thermoleophilia</taxon>
        <taxon>Solirubrobacterales</taxon>
        <taxon>Solirubrobacteraceae</taxon>
        <taxon>environmental samples</taxon>
    </lineage>
</organism>
<evidence type="ECO:0000256" key="1">
    <source>
        <dbReference type="SAM" id="Phobius"/>
    </source>
</evidence>
<feature type="transmembrane region" description="Helical" evidence="1">
    <location>
        <begin position="5"/>
        <end position="23"/>
    </location>
</feature>
<evidence type="ECO:0000313" key="2">
    <source>
        <dbReference type="EMBL" id="CAA9523965.1"/>
    </source>
</evidence>
<accession>A0A6J4TJX7</accession>
<feature type="transmembrane region" description="Helical" evidence="1">
    <location>
        <begin position="29"/>
        <end position="46"/>
    </location>
</feature>
<dbReference type="EMBL" id="CADCVQ010000148">
    <property type="protein sequence ID" value="CAA9523965.1"/>
    <property type="molecule type" value="Genomic_DNA"/>
</dbReference>
<reference evidence="2" key="1">
    <citation type="submission" date="2020-02" db="EMBL/GenBank/DDBJ databases">
        <authorList>
            <person name="Meier V. D."/>
        </authorList>
    </citation>
    <scope>NUCLEOTIDE SEQUENCE</scope>
    <source>
        <strain evidence="2">AVDCRST_MAG67</strain>
    </source>
</reference>
<gene>
    <name evidence="2" type="ORF">AVDCRST_MAG67-3915</name>
</gene>
<proteinExistence type="predicted"/>
<keyword evidence="1" id="KW-1133">Transmembrane helix</keyword>
<protein>
    <submittedName>
        <fullName evidence="2">Uncharacterized protein</fullName>
    </submittedName>
</protein>
<name>A0A6J4TJX7_9ACTN</name>
<sequence length="60" mass="6585">MSDYFAPIAIGVLVIVAILAIVFNPGFTGVLYALVVIVGACTVWLLRQLYLAESERQDDR</sequence>
<dbReference type="AlphaFoldDB" id="A0A6J4TJX7"/>